<name>A0A6U5CWS6_HEMAN</name>
<sequence length="452" mass="49334">MWLPPETSRLGIGLAVGAAAAAWWLSRKKPTGKKDEDPLGWGCQAKLSDMEATGLMMGALPITTVTFMEGDPVQAAAYLKNRVSDIIRVNPWLGGKMVRKGKDIILAWGADRSPNLFFDHTDDDTSNPPLSRETPYPKLMHAASSRGAVLDRGRVTIQKRLDVFRVSLVPDSEKPTKRFAVVVSMCHGIADGHTFYQVHNMLGEGRRVTALDPQRVNDASAAAERAMGGPGWLSASSWTGWHFANLAWGILWLLCGQKAKSSMFMVDEGHISKRKHEAKSAGEVDFVSTNDIVTSEMLSASGVVDTAMMAVNFRNKISCIGDSHAGNYENCIFYRPPDFATPSLVRKSVSSLRRASTPPTRLLQGTELLSQVATLVTNWATFDRGLELPGCAHDLHLPLYDCDKASIPKVLFLCLVFRPSQGRTAVMLVGSEEWVRACGRAGIAGEPLPVAW</sequence>
<proteinExistence type="predicted"/>
<gene>
    <name evidence="2" type="ORF">HAND00432_LOCUS38187</name>
    <name evidence="1" type="ORF">HAND1043_LOCUS16726</name>
</gene>
<accession>A0A6U5CWS6</accession>
<dbReference type="AlphaFoldDB" id="A0A6U5CWS6"/>
<evidence type="ECO:0000313" key="2">
    <source>
        <dbReference type="EMBL" id="CAD8987174.1"/>
    </source>
</evidence>
<reference evidence="1" key="1">
    <citation type="submission" date="2021-01" db="EMBL/GenBank/DDBJ databases">
        <authorList>
            <person name="Corre E."/>
            <person name="Pelletier E."/>
            <person name="Niang G."/>
            <person name="Scheremetjew M."/>
            <person name="Finn R."/>
            <person name="Kale V."/>
            <person name="Holt S."/>
            <person name="Cochrane G."/>
            <person name="Meng A."/>
            <person name="Brown T."/>
            <person name="Cohen L."/>
        </authorList>
    </citation>
    <scope>NUCLEOTIDE SEQUENCE</scope>
    <source>
        <strain evidence="1">CCMP441</strain>
        <strain evidence="2">CCMP644</strain>
    </source>
</reference>
<evidence type="ECO:0008006" key="3">
    <source>
        <dbReference type="Google" id="ProtNLM"/>
    </source>
</evidence>
<dbReference type="EMBL" id="HBFX01063272">
    <property type="protein sequence ID" value="CAD8987174.1"/>
    <property type="molecule type" value="Transcribed_RNA"/>
</dbReference>
<evidence type="ECO:0000313" key="1">
    <source>
        <dbReference type="EMBL" id="CAD8750222.1"/>
    </source>
</evidence>
<protein>
    <recommendedName>
        <fullName evidence="3">O-acyltransferase WSD1 C-terminal domain-containing protein</fullName>
    </recommendedName>
</protein>
<dbReference type="EMBL" id="HBFK01027507">
    <property type="protein sequence ID" value="CAD8750222.1"/>
    <property type="molecule type" value="Transcribed_RNA"/>
</dbReference>
<organism evidence="1">
    <name type="scientific">Hemiselmis andersenii</name>
    <name type="common">Cryptophyte alga</name>
    <dbReference type="NCBI Taxonomy" id="464988"/>
    <lineage>
        <taxon>Eukaryota</taxon>
        <taxon>Cryptophyceae</taxon>
        <taxon>Cryptomonadales</taxon>
        <taxon>Hemiselmidaceae</taxon>
        <taxon>Hemiselmis</taxon>
    </lineage>
</organism>